<gene>
    <name evidence="4" type="ORF">RO3G_00094</name>
</gene>
<evidence type="ECO:0000256" key="1">
    <source>
        <dbReference type="ARBA" id="ARBA00005436"/>
    </source>
</evidence>
<dbReference type="AlphaFoldDB" id="I1BGR0"/>
<evidence type="ECO:0000313" key="5">
    <source>
        <dbReference type="Proteomes" id="UP000009138"/>
    </source>
</evidence>
<dbReference type="Proteomes" id="UP000009138">
    <property type="component" value="Unassembled WGS sequence"/>
</dbReference>
<evidence type="ECO:0000313" key="4">
    <source>
        <dbReference type="EMBL" id="EIE75390.1"/>
    </source>
</evidence>
<organism evidence="4 5">
    <name type="scientific">Rhizopus delemar (strain RA 99-880 / ATCC MYA-4621 / FGSC 9543 / NRRL 43880)</name>
    <name type="common">Mucormycosis agent</name>
    <name type="synonym">Rhizopus arrhizus var. delemar</name>
    <dbReference type="NCBI Taxonomy" id="246409"/>
    <lineage>
        <taxon>Eukaryota</taxon>
        <taxon>Fungi</taxon>
        <taxon>Fungi incertae sedis</taxon>
        <taxon>Mucoromycota</taxon>
        <taxon>Mucoromycotina</taxon>
        <taxon>Mucoromycetes</taxon>
        <taxon>Mucorales</taxon>
        <taxon>Mucorineae</taxon>
        <taxon>Rhizopodaceae</taxon>
        <taxon>Rhizopus</taxon>
    </lineage>
</organism>
<reference evidence="4 5" key="1">
    <citation type="journal article" date="2009" name="PLoS Genet.">
        <title>Genomic analysis of the basal lineage fungus Rhizopus oryzae reveals a whole-genome duplication.</title>
        <authorList>
            <person name="Ma L.-J."/>
            <person name="Ibrahim A.S."/>
            <person name="Skory C."/>
            <person name="Grabherr M.G."/>
            <person name="Burger G."/>
            <person name="Butler M."/>
            <person name="Elias M."/>
            <person name="Idnurm A."/>
            <person name="Lang B.F."/>
            <person name="Sone T."/>
            <person name="Abe A."/>
            <person name="Calvo S.E."/>
            <person name="Corrochano L.M."/>
            <person name="Engels R."/>
            <person name="Fu J."/>
            <person name="Hansberg W."/>
            <person name="Kim J.-M."/>
            <person name="Kodira C.D."/>
            <person name="Koehrsen M.J."/>
            <person name="Liu B."/>
            <person name="Miranda-Saavedra D."/>
            <person name="O'Leary S."/>
            <person name="Ortiz-Castellanos L."/>
            <person name="Poulter R."/>
            <person name="Rodriguez-Romero J."/>
            <person name="Ruiz-Herrera J."/>
            <person name="Shen Y.-Q."/>
            <person name="Zeng Q."/>
            <person name="Galagan J."/>
            <person name="Birren B.W."/>
            <person name="Cuomo C.A."/>
            <person name="Wickes B.L."/>
        </authorList>
    </citation>
    <scope>NUCLEOTIDE SEQUENCE [LARGE SCALE GENOMIC DNA]</scope>
    <source>
        <strain evidence="5">RA 99-880 / ATCC MYA-4621 / FGSC 9543 / NRRL 43880</strain>
    </source>
</reference>
<dbReference type="STRING" id="246409.I1BGR0"/>
<dbReference type="OrthoDB" id="1227494at2759"/>
<dbReference type="VEuPathDB" id="FungiDB:RO3G_00094"/>
<dbReference type="RefSeq" id="XP_067510786.1">
    <property type="nucleotide sequence ID" value="XM_067654685.1"/>
</dbReference>
<dbReference type="InParanoid" id="I1BGR0"/>
<proteinExistence type="inferred from homology"/>
<sequence>MNYFASYLPLIAGGKAATIADDIKLLIASIGIEVEEERLTSLISSLKVRMWMK</sequence>
<keyword evidence="5" id="KW-1185">Reference proteome</keyword>
<dbReference type="EMBL" id="CH476732">
    <property type="protein sequence ID" value="EIE75390.1"/>
    <property type="molecule type" value="Genomic_DNA"/>
</dbReference>
<name>I1BGR0_RHIO9</name>
<evidence type="ECO:0000256" key="2">
    <source>
        <dbReference type="ARBA" id="ARBA00022980"/>
    </source>
</evidence>
<keyword evidence="2" id="KW-0689">Ribosomal protein</keyword>
<accession>I1BGR0</accession>
<dbReference type="Gene3D" id="1.10.10.1410">
    <property type="match status" value="1"/>
</dbReference>
<evidence type="ECO:0000256" key="3">
    <source>
        <dbReference type="ARBA" id="ARBA00023274"/>
    </source>
</evidence>
<comment type="similarity">
    <text evidence="1">Belongs to the eukaryotic ribosomal protein P1/P2 family.</text>
</comment>
<evidence type="ECO:0008006" key="6">
    <source>
        <dbReference type="Google" id="ProtNLM"/>
    </source>
</evidence>
<dbReference type="GO" id="GO:0005840">
    <property type="term" value="C:ribosome"/>
    <property type="evidence" value="ECO:0007669"/>
    <property type="project" value="UniProtKB-KW"/>
</dbReference>
<protein>
    <recommendedName>
        <fullName evidence="6">60S acidic ribosomal protein P2</fullName>
    </recommendedName>
</protein>
<keyword evidence="3" id="KW-0687">Ribonucleoprotein</keyword>
<dbReference type="InterPro" id="IPR038716">
    <property type="entry name" value="P1/P2_N_sf"/>
</dbReference>
<dbReference type="GO" id="GO:1990904">
    <property type="term" value="C:ribonucleoprotein complex"/>
    <property type="evidence" value="ECO:0007669"/>
    <property type="project" value="UniProtKB-KW"/>
</dbReference>
<dbReference type="GeneID" id="93607066"/>